<protein>
    <submittedName>
        <fullName evidence="1">Uncharacterized protein</fullName>
    </submittedName>
</protein>
<evidence type="ECO:0000313" key="2">
    <source>
        <dbReference type="Proteomes" id="UP001163324"/>
    </source>
</evidence>
<keyword evidence="2" id="KW-1185">Reference proteome</keyword>
<organism evidence="1 2">
    <name type="scientific">Trichothecium roseum</name>
    <dbReference type="NCBI Taxonomy" id="47278"/>
    <lineage>
        <taxon>Eukaryota</taxon>
        <taxon>Fungi</taxon>
        <taxon>Dikarya</taxon>
        <taxon>Ascomycota</taxon>
        <taxon>Pezizomycotina</taxon>
        <taxon>Sordariomycetes</taxon>
        <taxon>Hypocreomycetidae</taxon>
        <taxon>Hypocreales</taxon>
        <taxon>Hypocreales incertae sedis</taxon>
        <taxon>Trichothecium</taxon>
    </lineage>
</organism>
<evidence type="ECO:0000313" key="1">
    <source>
        <dbReference type="EMBL" id="KAI9897876.1"/>
    </source>
</evidence>
<accession>A0ACC0UUS5</accession>
<reference evidence="1" key="1">
    <citation type="submission" date="2022-10" db="EMBL/GenBank/DDBJ databases">
        <title>Complete Genome of Trichothecium roseum strain YXFP-22015, a Plant Pathogen Isolated from Citrus.</title>
        <authorList>
            <person name="Wang Y."/>
            <person name="Zhu L."/>
        </authorList>
    </citation>
    <scope>NUCLEOTIDE SEQUENCE</scope>
    <source>
        <strain evidence="1">YXFP-22015</strain>
    </source>
</reference>
<proteinExistence type="predicted"/>
<name>A0ACC0UUS5_9HYPO</name>
<gene>
    <name evidence="1" type="ORF">N3K66_007732</name>
</gene>
<dbReference type="Proteomes" id="UP001163324">
    <property type="component" value="Chromosome 7"/>
</dbReference>
<sequence length="266" mass="27469">MSLLLVAPLAAAAFVALPQLVPEQQGMIARAADAVTQEDQNHHHHEPLAPRAKNPVGDPIYSGDDDDDNSSGDVGGFGQIGGGNDDGNNDDGNSGDGNVYPTEQWSWTALPPTTLPQTPIPDSLLIHSIFSIIELTTITSYTDTTGGAPVLITTPVDDVTKLHSAASSSSLSSSLDDGTNVTTASESFESLPSFYATDDPFTSGSDTGVTTAASSFSSSSSDSDSVATTSTTTTSKAKLPTRPARVGWPYIGPPPVPFNPDSGDDE</sequence>
<comment type="caution">
    <text evidence="1">The sequence shown here is derived from an EMBL/GenBank/DDBJ whole genome shotgun (WGS) entry which is preliminary data.</text>
</comment>
<dbReference type="EMBL" id="CM047946">
    <property type="protein sequence ID" value="KAI9897876.1"/>
    <property type="molecule type" value="Genomic_DNA"/>
</dbReference>